<comment type="caution">
    <text evidence="1">The sequence shown here is derived from an EMBL/GenBank/DDBJ whole genome shotgun (WGS) entry which is preliminary data.</text>
</comment>
<name>A0A0M2HJD0_9MICO</name>
<gene>
    <name evidence="1" type="ORF">RS81_00401</name>
</gene>
<keyword evidence="2" id="KW-1185">Reference proteome</keyword>
<sequence>MDFAPSTRAHDKTPRYHFWDFESDGPYSHTLSLLAGQIIEVEVLETTFDPETFVTWKTSWTISRSSWGQHN</sequence>
<dbReference type="AlphaFoldDB" id="A0A0M2HJD0"/>
<evidence type="ECO:0000313" key="1">
    <source>
        <dbReference type="EMBL" id="KJL44933.1"/>
    </source>
</evidence>
<accession>A0A0M2HJD0</accession>
<dbReference type="Proteomes" id="UP000033956">
    <property type="component" value="Unassembled WGS sequence"/>
</dbReference>
<dbReference type="PATRIC" id="fig|92835.4.peg.414"/>
<protein>
    <submittedName>
        <fullName evidence="1">Uncharacterized protein</fullName>
    </submittedName>
</protein>
<dbReference type="EMBL" id="JYIZ01000028">
    <property type="protein sequence ID" value="KJL44933.1"/>
    <property type="molecule type" value="Genomic_DNA"/>
</dbReference>
<evidence type="ECO:0000313" key="2">
    <source>
        <dbReference type="Proteomes" id="UP000033956"/>
    </source>
</evidence>
<proteinExistence type="predicted"/>
<reference evidence="1 2" key="1">
    <citation type="submission" date="2015-02" db="EMBL/GenBank/DDBJ databases">
        <title>Draft genome sequences of ten Microbacterium spp. with emphasis on heavy metal contaminated environments.</title>
        <authorList>
            <person name="Corretto E."/>
        </authorList>
    </citation>
    <scope>NUCLEOTIDE SEQUENCE [LARGE SCALE GENOMIC DNA]</scope>
    <source>
        <strain evidence="1 2">DSM 12510</strain>
    </source>
</reference>
<organism evidence="1 2">
    <name type="scientific">Microbacterium terrae</name>
    <dbReference type="NCBI Taxonomy" id="69369"/>
    <lineage>
        <taxon>Bacteria</taxon>
        <taxon>Bacillati</taxon>
        <taxon>Actinomycetota</taxon>
        <taxon>Actinomycetes</taxon>
        <taxon>Micrococcales</taxon>
        <taxon>Microbacteriaceae</taxon>
        <taxon>Microbacterium</taxon>
    </lineage>
</organism>